<feature type="region of interest" description="Disordered" evidence="1">
    <location>
        <begin position="108"/>
        <end position="127"/>
    </location>
</feature>
<organism evidence="2 3">
    <name type="scientific">Pleodorina starrii</name>
    <dbReference type="NCBI Taxonomy" id="330485"/>
    <lineage>
        <taxon>Eukaryota</taxon>
        <taxon>Viridiplantae</taxon>
        <taxon>Chlorophyta</taxon>
        <taxon>core chlorophytes</taxon>
        <taxon>Chlorophyceae</taxon>
        <taxon>CS clade</taxon>
        <taxon>Chlamydomonadales</taxon>
        <taxon>Volvocaceae</taxon>
        <taxon>Pleodorina</taxon>
    </lineage>
</organism>
<protein>
    <submittedName>
        <fullName evidence="2">Uncharacterized protein</fullName>
    </submittedName>
</protein>
<evidence type="ECO:0000313" key="3">
    <source>
        <dbReference type="Proteomes" id="UP001165080"/>
    </source>
</evidence>
<name>A0A9W6BR02_9CHLO</name>
<evidence type="ECO:0000313" key="2">
    <source>
        <dbReference type="EMBL" id="GLC56634.1"/>
    </source>
</evidence>
<dbReference type="AlphaFoldDB" id="A0A9W6BR02"/>
<evidence type="ECO:0000256" key="1">
    <source>
        <dbReference type="SAM" id="MobiDB-lite"/>
    </source>
</evidence>
<feature type="compositionally biased region" description="Low complexity" evidence="1">
    <location>
        <begin position="254"/>
        <end position="290"/>
    </location>
</feature>
<comment type="caution">
    <text evidence="2">The sequence shown here is derived from an EMBL/GenBank/DDBJ whole genome shotgun (WGS) entry which is preliminary data.</text>
</comment>
<feature type="region of interest" description="Disordered" evidence="1">
    <location>
        <begin position="252"/>
        <end position="292"/>
    </location>
</feature>
<dbReference type="EMBL" id="BRXU01000016">
    <property type="protein sequence ID" value="GLC56634.1"/>
    <property type="molecule type" value="Genomic_DNA"/>
</dbReference>
<feature type="region of interest" description="Disordered" evidence="1">
    <location>
        <begin position="144"/>
        <end position="175"/>
    </location>
</feature>
<proteinExistence type="predicted"/>
<gene>
    <name evidence="2" type="primary">PLEST004165</name>
    <name evidence="2" type="ORF">PLESTB_001129100</name>
</gene>
<reference evidence="2 3" key="1">
    <citation type="journal article" date="2023" name="Commun. Biol.">
        <title>Reorganization of the ancestral sex-determining regions during the evolution of trioecy in Pleodorina starrii.</title>
        <authorList>
            <person name="Takahashi K."/>
            <person name="Suzuki S."/>
            <person name="Kawai-Toyooka H."/>
            <person name="Yamamoto K."/>
            <person name="Hamaji T."/>
            <person name="Ootsuki R."/>
            <person name="Yamaguchi H."/>
            <person name="Kawachi M."/>
            <person name="Higashiyama T."/>
            <person name="Nozaki H."/>
        </authorList>
    </citation>
    <scope>NUCLEOTIDE SEQUENCE [LARGE SCALE GENOMIC DNA]</scope>
    <source>
        <strain evidence="2 3">NIES-4479</strain>
    </source>
</reference>
<sequence length="374" mass="37412">MALEGAQRILGLTTNPQIDSEPPAELSCFFLNPLAEGCHGEGQPIPYAGAAIFGPDAALHNPLAEEYNGDDDDDDDDAQRVIQQEVAGTAVQGSAGLLPRLLELPIGPLEELPPPPAPLQQQQQQPTAVVFRLSLPPILSPAASPDYCSRRARNNPNPAATAGVSGPSSPAPELSALEQDWSNGLLAAVVLAAGQHSAAAATVSAAVIPGGAPTSSLSSAGDAMEEVSRRSRRSTSVSISSSSCCCSCCDADSDGSYSSRSSTIGSTRSSRSNSSSSSTSNSSSSSSSSIVEGGGGNCISTGFSGSDAGSGGSGGSGGAANINNIHSSSCSSSSSWVLTGAPPCSISGLAMTRAIVRQLGLLPPGLLAADWADV</sequence>
<dbReference type="Proteomes" id="UP001165080">
    <property type="component" value="Unassembled WGS sequence"/>
</dbReference>
<feature type="region of interest" description="Disordered" evidence="1">
    <location>
        <begin position="212"/>
        <end position="234"/>
    </location>
</feature>
<keyword evidence="3" id="KW-1185">Reference proteome</keyword>
<accession>A0A9W6BR02</accession>